<comment type="caution">
    <text evidence="3">The sequence shown here is derived from an EMBL/GenBank/DDBJ whole genome shotgun (WGS) entry which is preliminary data.</text>
</comment>
<accession>A0ABU8LRS7</accession>
<dbReference type="InterPro" id="IPR003777">
    <property type="entry name" value="XdhC_CoxI"/>
</dbReference>
<dbReference type="InterPro" id="IPR052698">
    <property type="entry name" value="MoCofactor_Util/Proc"/>
</dbReference>
<dbReference type="Proteomes" id="UP001368654">
    <property type="component" value="Unassembled WGS sequence"/>
</dbReference>
<protein>
    <submittedName>
        <fullName evidence="3">XdhC family protein</fullName>
    </submittedName>
</protein>
<proteinExistence type="predicted"/>
<evidence type="ECO:0000259" key="1">
    <source>
        <dbReference type="Pfam" id="PF02625"/>
    </source>
</evidence>
<name>A0ABU8LRS7_9MICO</name>
<dbReference type="SUPFAM" id="SSF51984">
    <property type="entry name" value="MurCD N-terminal domain"/>
    <property type="match status" value="1"/>
</dbReference>
<evidence type="ECO:0000259" key="2">
    <source>
        <dbReference type="Pfam" id="PF13478"/>
    </source>
</evidence>
<reference evidence="3 4" key="1">
    <citation type="submission" date="2024-02" db="EMBL/GenBank/DDBJ databases">
        <authorList>
            <person name="Saticioglu I.B."/>
        </authorList>
    </citation>
    <scope>NUCLEOTIDE SEQUENCE [LARGE SCALE GENOMIC DNA]</scope>
    <source>
        <strain evidence="3 4">Mu-86</strain>
    </source>
</reference>
<keyword evidence="4" id="KW-1185">Reference proteome</keyword>
<evidence type="ECO:0000313" key="4">
    <source>
        <dbReference type="Proteomes" id="UP001368654"/>
    </source>
</evidence>
<sequence>MFELAKDVLPVLRSGESVAIVTITGVARSAPRGLGASMAVTESGAIIGSISGGCVESDAGMLALTAIASGTGQTAKFGFSDEDAHAAGLACGGIIDVIAYPLRADDSAAIRALEAAAAHRGAAVGLITSGHSAGRVLAMDALGTVIDTASSAALDNALRERQCAILSGAYAGSDVLMLAFAPPPRLIILGGGEHAAALCRVAAVSGFDVTVCDAWDSLVTAERFPAAVERVTGWPHEYLAALHSDDVDERTAICVLTHDTRQDIPALRAALSMPVGFVGAMGARSTVDVRASLLREHGVSDVDLARLHSPLGLDLGGSSPDETALSVLAEIVAARHGGSGAPLRDGSGPLHTDLLRADLLGSAPSCAVPSRSASS</sequence>
<dbReference type="Pfam" id="PF13478">
    <property type="entry name" value="XdhC_C"/>
    <property type="match status" value="1"/>
</dbReference>
<feature type="domain" description="XdhC Rossmann" evidence="2">
    <location>
        <begin position="186"/>
        <end position="331"/>
    </location>
</feature>
<dbReference type="Pfam" id="PF02625">
    <property type="entry name" value="XdhC_CoxI"/>
    <property type="match status" value="1"/>
</dbReference>
<organism evidence="3 4">
    <name type="scientific">Microbacterium marmarense</name>
    <dbReference type="NCBI Taxonomy" id="3122051"/>
    <lineage>
        <taxon>Bacteria</taxon>
        <taxon>Bacillati</taxon>
        <taxon>Actinomycetota</taxon>
        <taxon>Actinomycetes</taxon>
        <taxon>Micrococcales</taxon>
        <taxon>Microbacteriaceae</taxon>
        <taxon>Microbacterium</taxon>
    </lineage>
</organism>
<dbReference type="PANTHER" id="PTHR30388:SF4">
    <property type="entry name" value="MOLYBDENUM COFACTOR INSERTION CHAPERONE PAOD"/>
    <property type="match status" value="1"/>
</dbReference>
<evidence type="ECO:0000313" key="3">
    <source>
        <dbReference type="EMBL" id="MEJ1154346.1"/>
    </source>
</evidence>
<dbReference type="Gene3D" id="3.40.50.720">
    <property type="entry name" value="NAD(P)-binding Rossmann-like Domain"/>
    <property type="match status" value="1"/>
</dbReference>
<dbReference type="EMBL" id="JBBDGL010000001">
    <property type="protein sequence ID" value="MEJ1154346.1"/>
    <property type="molecule type" value="Genomic_DNA"/>
</dbReference>
<feature type="domain" description="XdhC- CoxI" evidence="1">
    <location>
        <begin position="12"/>
        <end position="77"/>
    </location>
</feature>
<dbReference type="PANTHER" id="PTHR30388">
    <property type="entry name" value="ALDEHYDE OXIDOREDUCTASE MOLYBDENUM COFACTOR ASSEMBLY PROTEIN"/>
    <property type="match status" value="1"/>
</dbReference>
<dbReference type="InterPro" id="IPR027051">
    <property type="entry name" value="XdhC_Rossmann_dom"/>
</dbReference>
<gene>
    <name evidence="3" type="ORF">WDU96_01875</name>
</gene>
<dbReference type="RefSeq" id="WP_337336785.1">
    <property type="nucleotide sequence ID" value="NZ_JBBDGL010000001.1"/>
</dbReference>